<dbReference type="PROSITE" id="PS50878">
    <property type="entry name" value="RT_POL"/>
    <property type="match status" value="1"/>
</dbReference>
<dbReference type="Pfam" id="PF13966">
    <property type="entry name" value="zf-RVT"/>
    <property type="match status" value="1"/>
</dbReference>
<evidence type="ECO:0000313" key="3">
    <source>
        <dbReference type="Proteomes" id="UP000242715"/>
    </source>
</evidence>
<dbReference type="CDD" id="cd01650">
    <property type="entry name" value="RT_nLTR_like"/>
    <property type="match status" value="1"/>
</dbReference>
<dbReference type="GO" id="GO:0003824">
    <property type="term" value="F:catalytic activity"/>
    <property type="evidence" value="ECO:0007669"/>
    <property type="project" value="InterPro"/>
</dbReference>
<dbReference type="Proteomes" id="UP000242715">
    <property type="component" value="Unassembled WGS sequence"/>
</dbReference>
<sequence>MEVTHPTYPSWRLTGFYGYPENERRRDSWDLLRTLSQDNTLPWCIMGDFNDILSNEEKRSKVNHPPWRIRGFREAVQDSNLVDLPLIGYPFTWIKGRGGDDMKEERLDRAMATQSWFDIFPNCQLHNLVASRSDHYPILLKIQEGSRRKIMREFKFENSWLYEEELEGIVQGGWEKDRDRGVTTKLKNCTNELNEWGRRLRNKYRVEIEECRNELDSLRNACTHEDSTRYDEVRRKMSMLLAQEEAFWKQRAKIYWLRDGDTNSRFFHATASARKKRNEITQMKKDDGEVIQHQHEVCEVAKNYFEQLFSPGQQGHNTMLDYIMPSITEENNNQLTSPFQIKEFKEALFAMHSDKAPGPDGLNPAFYKRFWSLCGVEIFNACVTWLEEGTFPKEIMATNIVLIPKKDNPESMKDFRPISLCNVLYKIISKVLANRLKPLLPQCISQEQSAFVENRSIIDNVMIASEIVHHMKCKTRGKKGEVALKLDISKAYDRVDWEYVKRIMRRMGFHEKWVNWISMCMESVHYQVLVNGESVGPVKPMRGLRQGDPLSPYIFIMCAEGLSGLLKQSEARGEIHGIKVCRGAPILTHLLFADDSFLFCRADEHECTKIKEILKQYEEVSGQAINLQKSEIFFSKNTPEADKETIKGIFQVIVKGGLRWCIGDGKSISVWNDPWLRKSENSYITSPLLQGGEHLKVADLMDAATCTWKWDLINAIFNDRDIREIKKMAAISGGETDHKVWKFNNKGSYTVKSAYRYSMETLIDNEGYKLPGDWMQIWNLKIPQRVKKFMWRVLRGCLPTRDKLQRKGVQCTDLCPHCETTYENEWHVFLGCEKAKRIWIEAGLWDDIAQLVVAANSFNSLVFSFMTVNLEQKCSDFVMIMWCLWKRRNEKIWEGVEKPVHLSINTAREYLVQWREIKARQENVRPAAINTQVVWQPPADGEFKCNVDAALFNEEQQFGLGMCIRGAHGTFVKARTMVFEGTPPPLEAEAYALKEALIWLEELGISRVAFVS</sequence>
<dbReference type="Gene3D" id="3.60.10.10">
    <property type="entry name" value="Endonuclease/exonuclease/phosphatase"/>
    <property type="match status" value="1"/>
</dbReference>
<dbReference type="OrthoDB" id="1741517at2759"/>
<dbReference type="InterPro" id="IPR005135">
    <property type="entry name" value="Endo/exonuclease/phosphatase"/>
</dbReference>
<dbReference type="InterPro" id="IPR000477">
    <property type="entry name" value="RT_dom"/>
</dbReference>
<organism evidence="2 3">
    <name type="scientific">Trifolium subterraneum</name>
    <name type="common">Subterranean clover</name>
    <dbReference type="NCBI Taxonomy" id="3900"/>
    <lineage>
        <taxon>Eukaryota</taxon>
        <taxon>Viridiplantae</taxon>
        <taxon>Streptophyta</taxon>
        <taxon>Embryophyta</taxon>
        <taxon>Tracheophyta</taxon>
        <taxon>Spermatophyta</taxon>
        <taxon>Magnoliopsida</taxon>
        <taxon>eudicotyledons</taxon>
        <taxon>Gunneridae</taxon>
        <taxon>Pentapetalae</taxon>
        <taxon>rosids</taxon>
        <taxon>fabids</taxon>
        <taxon>Fabales</taxon>
        <taxon>Fabaceae</taxon>
        <taxon>Papilionoideae</taxon>
        <taxon>50 kb inversion clade</taxon>
        <taxon>NPAAA clade</taxon>
        <taxon>Hologalegina</taxon>
        <taxon>IRL clade</taxon>
        <taxon>Trifolieae</taxon>
        <taxon>Trifolium</taxon>
    </lineage>
</organism>
<dbReference type="PANTHER" id="PTHR46890:SF48">
    <property type="entry name" value="RNA-DIRECTED DNA POLYMERASE"/>
    <property type="match status" value="1"/>
</dbReference>
<dbReference type="AlphaFoldDB" id="A0A2Z6NJ54"/>
<proteinExistence type="predicted"/>
<reference evidence="3" key="1">
    <citation type="journal article" date="2017" name="Front. Plant Sci.">
        <title>Climate Clever Clovers: New Paradigm to Reduce the Environmental Footprint of Ruminants by Breeding Low Methanogenic Forages Utilizing Haplotype Variation.</title>
        <authorList>
            <person name="Kaur P."/>
            <person name="Appels R."/>
            <person name="Bayer P.E."/>
            <person name="Keeble-Gagnere G."/>
            <person name="Wang J."/>
            <person name="Hirakawa H."/>
            <person name="Shirasawa K."/>
            <person name="Vercoe P."/>
            <person name="Stefanova K."/>
            <person name="Durmic Z."/>
            <person name="Nichols P."/>
            <person name="Revell C."/>
            <person name="Isobe S.N."/>
            <person name="Edwards D."/>
            <person name="Erskine W."/>
        </authorList>
    </citation>
    <scope>NUCLEOTIDE SEQUENCE [LARGE SCALE GENOMIC DNA]</scope>
    <source>
        <strain evidence="3">cv. Daliak</strain>
    </source>
</reference>
<keyword evidence="3" id="KW-1185">Reference proteome</keyword>
<evidence type="ECO:0000313" key="2">
    <source>
        <dbReference type="EMBL" id="GAU36460.1"/>
    </source>
</evidence>
<dbReference type="Pfam" id="PF00078">
    <property type="entry name" value="RVT_1"/>
    <property type="match status" value="1"/>
</dbReference>
<evidence type="ECO:0000259" key="1">
    <source>
        <dbReference type="PROSITE" id="PS50878"/>
    </source>
</evidence>
<name>A0A2Z6NJ54_TRISU</name>
<accession>A0A2Z6NJ54</accession>
<dbReference type="SUPFAM" id="SSF56219">
    <property type="entry name" value="DNase I-like"/>
    <property type="match status" value="1"/>
</dbReference>
<dbReference type="InterPro" id="IPR043502">
    <property type="entry name" value="DNA/RNA_pol_sf"/>
</dbReference>
<dbReference type="SUPFAM" id="SSF56672">
    <property type="entry name" value="DNA/RNA polymerases"/>
    <property type="match status" value="1"/>
</dbReference>
<dbReference type="Pfam" id="PF03372">
    <property type="entry name" value="Exo_endo_phos"/>
    <property type="match status" value="1"/>
</dbReference>
<dbReference type="InterPro" id="IPR026960">
    <property type="entry name" value="RVT-Znf"/>
</dbReference>
<dbReference type="PANTHER" id="PTHR46890">
    <property type="entry name" value="NON-LTR RETROLELEMENT REVERSE TRANSCRIPTASE-LIKE PROTEIN-RELATED"/>
    <property type="match status" value="1"/>
</dbReference>
<feature type="domain" description="Reverse transcriptase" evidence="1">
    <location>
        <begin position="384"/>
        <end position="651"/>
    </location>
</feature>
<dbReference type="EMBL" id="DF973631">
    <property type="protein sequence ID" value="GAU36460.1"/>
    <property type="molecule type" value="Genomic_DNA"/>
</dbReference>
<dbReference type="InterPro" id="IPR036691">
    <property type="entry name" value="Endo/exonu/phosph_ase_sf"/>
</dbReference>
<protein>
    <recommendedName>
        <fullName evidence="1">Reverse transcriptase domain-containing protein</fullName>
    </recommendedName>
</protein>
<gene>
    <name evidence="2" type="ORF">TSUD_166260</name>
</gene>
<dbReference type="InterPro" id="IPR052343">
    <property type="entry name" value="Retrotransposon-Effector_Assoc"/>
</dbReference>